<accession>A0A2P4Y1Q0</accession>
<evidence type="ECO:0000313" key="1">
    <source>
        <dbReference type="EMBL" id="POM71724.1"/>
    </source>
</evidence>
<evidence type="ECO:0000313" key="2">
    <source>
        <dbReference type="Proteomes" id="UP000237271"/>
    </source>
</evidence>
<name>A0A2P4Y1Q0_9STRA</name>
<sequence>MPTRYNRYTIDIKLRDLEAAQTGGTGNVSLRKTMSTLILLDTGSTGIIIVRQRCNLSPVVVNELRRIYDIPARNKLGYHTAQHINHLGARLITIKQFHTDPQYMNMAKSKLKYRGYLIHLQQLKAIGKSAIYMDATNFDL</sequence>
<gene>
    <name evidence="1" type="ORF">PHPALM_11669</name>
</gene>
<comment type="caution">
    <text evidence="1">The sequence shown here is derived from an EMBL/GenBank/DDBJ whole genome shotgun (WGS) entry which is preliminary data.</text>
</comment>
<dbReference type="AlphaFoldDB" id="A0A2P4Y1Q0"/>
<proteinExistence type="predicted"/>
<dbReference type="Proteomes" id="UP000237271">
    <property type="component" value="Unassembled WGS sequence"/>
</dbReference>
<dbReference type="EMBL" id="NCKW01006423">
    <property type="protein sequence ID" value="POM71724.1"/>
    <property type="molecule type" value="Genomic_DNA"/>
</dbReference>
<protein>
    <submittedName>
        <fullName evidence="1">Uncharacterized protein</fullName>
    </submittedName>
</protein>
<keyword evidence="2" id="KW-1185">Reference proteome</keyword>
<reference evidence="1 2" key="1">
    <citation type="journal article" date="2017" name="Genome Biol. Evol.">
        <title>Phytophthora megakarya and P. palmivora, closely related causal agents of cacao black pod rot, underwent increases in genome sizes and gene numbers by different mechanisms.</title>
        <authorList>
            <person name="Ali S.S."/>
            <person name="Shao J."/>
            <person name="Lary D.J."/>
            <person name="Kronmiller B."/>
            <person name="Shen D."/>
            <person name="Strem M.D."/>
            <person name="Amoako-Attah I."/>
            <person name="Akrofi A.Y."/>
            <person name="Begoude B.A."/>
            <person name="Ten Hoopen G.M."/>
            <person name="Coulibaly K."/>
            <person name="Kebe B.I."/>
            <person name="Melnick R.L."/>
            <person name="Guiltinan M.J."/>
            <person name="Tyler B.M."/>
            <person name="Meinhardt L.W."/>
            <person name="Bailey B.A."/>
        </authorList>
    </citation>
    <scope>NUCLEOTIDE SEQUENCE [LARGE SCALE GENOMIC DNA]</scope>
    <source>
        <strain evidence="2">sbr112.9</strain>
    </source>
</reference>
<organism evidence="1 2">
    <name type="scientific">Phytophthora palmivora</name>
    <dbReference type="NCBI Taxonomy" id="4796"/>
    <lineage>
        <taxon>Eukaryota</taxon>
        <taxon>Sar</taxon>
        <taxon>Stramenopiles</taxon>
        <taxon>Oomycota</taxon>
        <taxon>Peronosporomycetes</taxon>
        <taxon>Peronosporales</taxon>
        <taxon>Peronosporaceae</taxon>
        <taxon>Phytophthora</taxon>
    </lineage>
</organism>
<dbReference type="OrthoDB" id="121647at2759"/>